<evidence type="ECO:0000313" key="5">
    <source>
        <dbReference type="EMBL" id="KAF6300696.1"/>
    </source>
</evidence>
<reference evidence="5 6" key="1">
    <citation type="journal article" date="2020" name="Nature">
        <title>Six reference-quality genomes reveal evolution of bat adaptations.</title>
        <authorList>
            <person name="Jebb D."/>
            <person name="Huang Z."/>
            <person name="Pippel M."/>
            <person name="Hughes G.M."/>
            <person name="Lavrichenko K."/>
            <person name="Devanna P."/>
            <person name="Winkler S."/>
            <person name="Jermiin L.S."/>
            <person name="Skirmuntt E.C."/>
            <person name="Katzourakis A."/>
            <person name="Burkitt-Gray L."/>
            <person name="Ray D.A."/>
            <person name="Sullivan K.A.M."/>
            <person name="Roscito J.G."/>
            <person name="Kirilenko B.M."/>
            <person name="Davalos L.M."/>
            <person name="Corthals A.P."/>
            <person name="Power M.L."/>
            <person name="Jones G."/>
            <person name="Ransome R.D."/>
            <person name="Dechmann D.K.N."/>
            <person name="Locatelli A.G."/>
            <person name="Puechmaille S.J."/>
            <person name="Fedrigo O."/>
            <person name="Jarvis E.D."/>
            <person name="Hiller M."/>
            <person name="Vernes S.C."/>
            <person name="Myers E.W."/>
            <person name="Teeling E.C."/>
        </authorList>
    </citation>
    <scope>NUCLEOTIDE SEQUENCE [LARGE SCALE GENOMIC DNA]</scope>
    <source>
        <strain evidence="5">MMyoMyo1</strain>
        <tissue evidence="5">Flight muscle</tissue>
    </source>
</reference>
<feature type="compositionally biased region" description="Basic residues" evidence="3">
    <location>
        <begin position="159"/>
        <end position="168"/>
    </location>
</feature>
<dbReference type="Pfam" id="PF15686">
    <property type="entry name" value="LYRIC"/>
    <property type="match status" value="1"/>
</dbReference>
<comment type="subcellular location">
    <subcellularLocation>
        <location evidence="1">Nucleus</location>
    </subcellularLocation>
</comment>
<dbReference type="GO" id="GO:0045766">
    <property type="term" value="P:positive regulation of angiogenesis"/>
    <property type="evidence" value="ECO:0007669"/>
    <property type="project" value="InterPro"/>
</dbReference>
<keyword evidence="2" id="KW-0539">Nucleus</keyword>
<keyword evidence="4" id="KW-0472">Membrane</keyword>
<dbReference type="InterPro" id="IPR031402">
    <property type="entry name" value="LYRIC"/>
</dbReference>
<dbReference type="GO" id="GO:0043066">
    <property type="term" value="P:negative regulation of apoptotic process"/>
    <property type="evidence" value="ECO:0007669"/>
    <property type="project" value="InterPro"/>
</dbReference>
<feature type="compositionally biased region" description="Basic and acidic residues" evidence="3">
    <location>
        <begin position="108"/>
        <end position="126"/>
    </location>
</feature>
<dbReference type="PANTHER" id="PTHR23251:SF0">
    <property type="entry name" value="PROTEIN LYRIC"/>
    <property type="match status" value="1"/>
</dbReference>
<feature type="compositionally biased region" description="Basic residues" evidence="3">
    <location>
        <begin position="440"/>
        <end position="450"/>
    </location>
</feature>
<dbReference type="GO" id="GO:0043123">
    <property type="term" value="P:positive regulation of canonical NF-kappaB signal transduction"/>
    <property type="evidence" value="ECO:0007669"/>
    <property type="project" value="InterPro"/>
</dbReference>
<accession>A0A7J7TIR6</accession>
<keyword evidence="4" id="KW-1133">Transmembrane helix</keyword>
<feature type="compositionally biased region" description="Basic and acidic residues" evidence="3">
    <location>
        <begin position="420"/>
        <end position="433"/>
    </location>
</feature>
<feature type="compositionally biased region" description="Polar residues" evidence="3">
    <location>
        <begin position="488"/>
        <end position="508"/>
    </location>
</feature>
<feature type="transmembrane region" description="Helical" evidence="4">
    <location>
        <begin position="50"/>
        <end position="78"/>
    </location>
</feature>
<dbReference type="Proteomes" id="UP000527355">
    <property type="component" value="Unassembled WGS sequence"/>
</dbReference>
<comment type="caution">
    <text evidence="5">The sequence shown here is derived from an EMBL/GenBank/DDBJ whole genome shotgun (WGS) entry which is preliminary data.</text>
</comment>
<evidence type="ECO:0000256" key="1">
    <source>
        <dbReference type="ARBA" id="ARBA00004123"/>
    </source>
</evidence>
<feature type="compositionally biased region" description="Basic residues" evidence="3">
    <location>
        <begin position="197"/>
        <end position="207"/>
    </location>
</feature>
<keyword evidence="4" id="KW-0812">Transmembrane</keyword>
<dbReference type="GO" id="GO:0005634">
    <property type="term" value="C:nucleus"/>
    <property type="evidence" value="ECO:0007669"/>
    <property type="project" value="UniProtKB-SubCell"/>
</dbReference>
<sequence>MAARSWQDELARQAEEGSARLREMLSVGLGFLRTELGLDLGLEPKRYPGWVILVGTGALGLLLLCLLGYGWAAACAGARKKRRSPPRRREEAAAPASAPDDLALLKSLRGDEQKKKNRKKLPEKPKPNGRTVEVAEEEVVRTPRSVTAKQPLETDKKNEKSKKNKKKSKSDAKAVQNSSRHDGKEVDEGAWETKISHREKRQQRKRDKVQTDCGSLDSTIPGIENTITVTTEQLTTASFPVGSKKNKGESHLNVQVSNFKSGKGDPTLQVSSGLNENLTINGGGWNEKSIKLSSQISAGEEKWNSVSPASAGKRKAEPSAWGQDTGDANANGKDWGRSWSDRSIFSGIGSTAEPVSQSTTSDYQWDVSRNQPYIDDEWSGLNGLSSADPSSDWNAPAEEWGNWVDEERAQFLKSQEPIPDDQKVSDDDKEKGEGALSTGKSKKKKKKKKKQGDDNSPAQDPEELEKEIREEPPVNTSKVRPKQEKAFSSKTISTSDPAETLIKNSQPIKTLPPAVSTEPSVILSKSDSDKSSSQVPPMLQESDKSKSNTKQNSVPPSQTKSETSWESPKQIKKKKKARRET</sequence>
<protein>
    <submittedName>
        <fullName evidence="5">Metadherin</fullName>
    </submittedName>
</protein>
<name>A0A7J7TIR6_MYOMY</name>
<feature type="region of interest" description="Disordered" evidence="3">
    <location>
        <begin position="78"/>
        <end position="221"/>
    </location>
</feature>
<dbReference type="InterPro" id="IPR052305">
    <property type="entry name" value="TransReg_TumorExp"/>
</dbReference>
<dbReference type="GO" id="GO:0003712">
    <property type="term" value="F:transcription coregulator activity"/>
    <property type="evidence" value="ECO:0007669"/>
    <property type="project" value="TreeGrafter"/>
</dbReference>
<dbReference type="GO" id="GO:0006357">
    <property type="term" value="P:regulation of transcription by RNA polymerase II"/>
    <property type="evidence" value="ECO:0007669"/>
    <property type="project" value="TreeGrafter"/>
</dbReference>
<dbReference type="AlphaFoldDB" id="A0A7J7TIR6"/>
<evidence type="ECO:0000256" key="2">
    <source>
        <dbReference type="ARBA" id="ARBA00023242"/>
    </source>
</evidence>
<dbReference type="GO" id="GO:0051059">
    <property type="term" value="F:NF-kappaB binding"/>
    <property type="evidence" value="ECO:0007669"/>
    <property type="project" value="TreeGrafter"/>
</dbReference>
<keyword evidence="6" id="KW-1185">Reference proteome</keyword>
<evidence type="ECO:0000313" key="6">
    <source>
        <dbReference type="Proteomes" id="UP000527355"/>
    </source>
</evidence>
<gene>
    <name evidence="5" type="ORF">mMyoMyo1_013428</name>
</gene>
<proteinExistence type="predicted"/>
<dbReference type="VEuPathDB" id="HostDB:GeneID_118670655"/>
<evidence type="ECO:0000256" key="3">
    <source>
        <dbReference type="SAM" id="MobiDB-lite"/>
    </source>
</evidence>
<dbReference type="EMBL" id="JABWUV010000016">
    <property type="protein sequence ID" value="KAF6300696.1"/>
    <property type="molecule type" value="Genomic_DNA"/>
</dbReference>
<organism evidence="5 6">
    <name type="scientific">Myotis myotis</name>
    <name type="common">Greater mouse-eared bat</name>
    <name type="synonym">Vespertilio myotis</name>
    <dbReference type="NCBI Taxonomy" id="51298"/>
    <lineage>
        <taxon>Eukaryota</taxon>
        <taxon>Metazoa</taxon>
        <taxon>Chordata</taxon>
        <taxon>Craniata</taxon>
        <taxon>Vertebrata</taxon>
        <taxon>Euteleostomi</taxon>
        <taxon>Mammalia</taxon>
        <taxon>Eutheria</taxon>
        <taxon>Laurasiatheria</taxon>
        <taxon>Chiroptera</taxon>
        <taxon>Yangochiroptera</taxon>
        <taxon>Vespertilionidae</taxon>
        <taxon>Myotis</taxon>
    </lineage>
</organism>
<feature type="region of interest" description="Disordered" evidence="3">
    <location>
        <begin position="294"/>
        <end position="581"/>
    </location>
</feature>
<feature type="compositionally biased region" description="Polar residues" evidence="3">
    <location>
        <begin position="353"/>
        <end position="371"/>
    </location>
</feature>
<feature type="compositionally biased region" description="Polar residues" evidence="3">
    <location>
        <begin position="382"/>
        <end position="393"/>
    </location>
</feature>
<dbReference type="PANTHER" id="PTHR23251">
    <property type="entry name" value="LYSINE-RICH CEACAM1 CO-ISOLATED PROTEIN LYRIC PROTEIN"/>
    <property type="match status" value="1"/>
</dbReference>
<evidence type="ECO:0000256" key="4">
    <source>
        <dbReference type="SAM" id="Phobius"/>
    </source>
</evidence>
<feature type="compositionally biased region" description="Basic residues" evidence="3">
    <location>
        <begin position="570"/>
        <end position="581"/>
    </location>
</feature>
<feature type="compositionally biased region" description="Polar residues" evidence="3">
    <location>
        <begin position="548"/>
        <end position="567"/>
    </location>
</feature>